<evidence type="ECO:0000313" key="7">
    <source>
        <dbReference type="EMBL" id="SEC83537.1"/>
    </source>
</evidence>
<proteinExistence type="inferred from homology"/>
<dbReference type="NCBIfam" id="TIGR02937">
    <property type="entry name" value="sigma70-ECF"/>
    <property type="match status" value="1"/>
</dbReference>
<feature type="domain" description="RNA polymerase sigma factor 70 region 4 type 2" evidence="6">
    <location>
        <begin position="117"/>
        <end position="168"/>
    </location>
</feature>
<evidence type="ECO:0000256" key="5">
    <source>
        <dbReference type="ARBA" id="ARBA00023163"/>
    </source>
</evidence>
<dbReference type="InterPro" id="IPR013324">
    <property type="entry name" value="RNA_pol_sigma_r3/r4-like"/>
</dbReference>
<comment type="similarity">
    <text evidence="1">Belongs to the sigma-70 factor family. ECF subfamily.</text>
</comment>
<organism evidence="7 8">
    <name type="scientific">Streptomyces melanosporofaciens</name>
    <dbReference type="NCBI Taxonomy" id="67327"/>
    <lineage>
        <taxon>Bacteria</taxon>
        <taxon>Bacillati</taxon>
        <taxon>Actinomycetota</taxon>
        <taxon>Actinomycetes</taxon>
        <taxon>Kitasatosporales</taxon>
        <taxon>Streptomycetaceae</taxon>
        <taxon>Streptomyces</taxon>
        <taxon>Streptomyces violaceusniger group</taxon>
    </lineage>
</organism>
<evidence type="ECO:0000259" key="6">
    <source>
        <dbReference type="Pfam" id="PF08281"/>
    </source>
</evidence>
<evidence type="ECO:0000256" key="1">
    <source>
        <dbReference type="ARBA" id="ARBA00010641"/>
    </source>
</evidence>
<reference evidence="8" key="1">
    <citation type="submission" date="2016-10" db="EMBL/GenBank/DDBJ databases">
        <authorList>
            <person name="Varghese N."/>
            <person name="Submissions S."/>
        </authorList>
    </citation>
    <scope>NUCLEOTIDE SEQUENCE [LARGE SCALE GENOMIC DNA]</scope>
    <source>
        <strain evidence="8">DSM 40318</strain>
    </source>
</reference>
<dbReference type="AlphaFoldDB" id="A0A1H4VR67"/>
<dbReference type="InterPro" id="IPR013249">
    <property type="entry name" value="RNA_pol_sigma70_r4_t2"/>
</dbReference>
<keyword evidence="2" id="KW-0805">Transcription regulation</keyword>
<evidence type="ECO:0000256" key="4">
    <source>
        <dbReference type="ARBA" id="ARBA00023125"/>
    </source>
</evidence>
<keyword evidence="8" id="KW-1185">Reference proteome</keyword>
<dbReference type="InterPro" id="IPR014284">
    <property type="entry name" value="RNA_pol_sigma-70_dom"/>
</dbReference>
<name>A0A1H4VR67_STRMJ</name>
<evidence type="ECO:0000256" key="2">
    <source>
        <dbReference type="ARBA" id="ARBA00023015"/>
    </source>
</evidence>
<gene>
    <name evidence="7" type="ORF">SAMN04490356_5721</name>
</gene>
<dbReference type="GO" id="GO:0003677">
    <property type="term" value="F:DNA binding"/>
    <property type="evidence" value="ECO:0007669"/>
    <property type="project" value="UniProtKB-KW"/>
</dbReference>
<dbReference type="PANTHER" id="PTHR43133">
    <property type="entry name" value="RNA POLYMERASE ECF-TYPE SIGMA FACTO"/>
    <property type="match status" value="1"/>
</dbReference>
<dbReference type="InterPro" id="IPR036388">
    <property type="entry name" value="WH-like_DNA-bd_sf"/>
</dbReference>
<keyword evidence="5" id="KW-0804">Transcription</keyword>
<dbReference type="InterPro" id="IPR039425">
    <property type="entry name" value="RNA_pol_sigma-70-like"/>
</dbReference>
<sequence length="178" mass="19381">MEATASGGDRPVGQAAPLTDPAHLGRIRAMLVLGGVPWDQLDDGVQQVRLKLLENQARPDRTAIREPLAWLTTVASRVAADWQRERSKDAGLRARLAARWLRDPPHAQPDDRALALAVADALGALSPAQRQVLALRYYADLTVLDIAELLGIPPGTVKSRLHHALGALRTRLHDTEVI</sequence>
<dbReference type="InterPro" id="IPR013325">
    <property type="entry name" value="RNA_pol_sigma_r2"/>
</dbReference>
<accession>A0A1H4VR67</accession>
<dbReference type="EMBL" id="FNST01000002">
    <property type="protein sequence ID" value="SEC83537.1"/>
    <property type="molecule type" value="Genomic_DNA"/>
</dbReference>
<keyword evidence="3" id="KW-0731">Sigma factor</keyword>
<dbReference type="PANTHER" id="PTHR43133:SF52">
    <property type="entry name" value="ECF RNA POLYMERASE SIGMA FACTOR SIGL"/>
    <property type="match status" value="1"/>
</dbReference>
<evidence type="ECO:0000313" key="8">
    <source>
        <dbReference type="Proteomes" id="UP000198609"/>
    </source>
</evidence>
<dbReference type="GO" id="GO:0006352">
    <property type="term" value="P:DNA-templated transcription initiation"/>
    <property type="evidence" value="ECO:0007669"/>
    <property type="project" value="InterPro"/>
</dbReference>
<dbReference type="SUPFAM" id="SSF88659">
    <property type="entry name" value="Sigma3 and sigma4 domains of RNA polymerase sigma factors"/>
    <property type="match status" value="1"/>
</dbReference>
<dbReference type="RefSeq" id="WP_342030677.1">
    <property type="nucleotide sequence ID" value="NZ_FNST01000002.1"/>
</dbReference>
<keyword evidence="4" id="KW-0238">DNA-binding</keyword>
<dbReference type="SUPFAM" id="SSF88946">
    <property type="entry name" value="Sigma2 domain of RNA polymerase sigma factors"/>
    <property type="match status" value="1"/>
</dbReference>
<evidence type="ECO:0000256" key="3">
    <source>
        <dbReference type="ARBA" id="ARBA00023082"/>
    </source>
</evidence>
<dbReference type="Proteomes" id="UP000198609">
    <property type="component" value="Unassembled WGS sequence"/>
</dbReference>
<dbReference type="Pfam" id="PF08281">
    <property type="entry name" value="Sigma70_r4_2"/>
    <property type="match status" value="1"/>
</dbReference>
<dbReference type="CDD" id="cd06171">
    <property type="entry name" value="Sigma70_r4"/>
    <property type="match status" value="1"/>
</dbReference>
<dbReference type="Gene3D" id="1.10.10.10">
    <property type="entry name" value="Winged helix-like DNA-binding domain superfamily/Winged helix DNA-binding domain"/>
    <property type="match status" value="1"/>
</dbReference>
<protein>
    <submittedName>
        <fullName evidence="7">RNA polymerase sigma-70 factor, ECF subfamily</fullName>
    </submittedName>
</protein>
<dbReference type="GO" id="GO:0016987">
    <property type="term" value="F:sigma factor activity"/>
    <property type="evidence" value="ECO:0007669"/>
    <property type="project" value="UniProtKB-KW"/>
</dbReference>